<organism evidence="2 3">
    <name type="scientific">Penstemon smallii</name>
    <dbReference type="NCBI Taxonomy" id="265156"/>
    <lineage>
        <taxon>Eukaryota</taxon>
        <taxon>Viridiplantae</taxon>
        <taxon>Streptophyta</taxon>
        <taxon>Embryophyta</taxon>
        <taxon>Tracheophyta</taxon>
        <taxon>Spermatophyta</taxon>
        <taxon>Magnoliopsida</taxon>
        <taxon>eudicotyledons</taxon>
        <taxon>Gunneridae</taxon>
        <taxon>Pentapetalae</taxon>
        <taxon>asterids</taxon>
        <taxon>lamiids</taxon>
        <taxon>Lamiales</taxon>
        <taxon>Plantaginaceae</taxon>
        <taxon>Cheloneae</taxon>
        <taxon>Penstemon</taxon>
    </lineage>
</organism>
<name>A0ABD3S748_9LAMI</name>
<accession>A0ABD3S748</accession>
<proteinExistence type="predicted"/>
<gene>
    <name evidence="2" type="ORF">ACJIZ3_006192</name>
</gene>
<dbReference type="AlphaFoldDB" id="A0ABD3S748"/>
<dbReference type="Proteomes" id="UP001634393">
    <property type="component" value="Unassembled WGS sequence"/>
</dbReference>
<keyword evidence="3" id="KW-1185">Reference proteome</keyword>
<feature type="transmembrane region" description="Helical" evidence="1">
    <location>
        <begin position="12"/>
        <end position="34"/>
    </location>
</feature>
<comment type="caution">
    <text evidence="2">The sequence shown here is derived from an EMBL/GenBank/DDBJ whole genome shotgun (WGS) entry which is preliminary data.</text>
</comment>
<keyword evidence="1" id="KW-0812">Transmembrane</keyword>
<evidence type="ECO:0000256" key="1">
    <source>
        <dbReference type="SAM" id="Phobius"/>
    </source>
</evidence>
<reference evidence="2 3" key="1">
    <citation type="submission" date="2024-12" db="EMBL/GenBank/DDBJ databases">
        <title>The unique morphological basis and parallel evolutionary history of personate flowers in Penstemon.</title>
        <authorList>
            <person name="Depatie T.H."/>
            <person name="Wessinger C.A."/>
        </authorList>
    </citation>
    <scope>NUCLEOTIDE SEQUENCE [LARGE SCALE GENOMIC DNA]</scope>
    <source>
        <strain evidence="2">WTNN_2</strain>
        <tissue evidence="2">Leaf</tissue>
    </source>
</reference>
<protein>
    <submittedName>
        <fullName evidence="2">Uncharacterized protein</fullName>
    </submittedName>
</protein>
<evidence type="ECO:0000313" key="3">
    <source>
        <dbReference type="Proteomes" id="UP001634393"/>
    </source>
</evidence>
<keyword evidence="1" id="KW-1133">Transmembrane helix</keyword>
<keyword evidence="1" id="KW-0472">Membrane</keyword>
<evidence type="ECO:0000313" key="2">
    <source>
        <dbReference type="EMBL" id="KAL3820287.1"/>
    </source>
</evidence>
<sequence>MVSNMWLDLQVVVLYLFKLLFLVSKVVLQTFKFVSRVSSTYELRLFQLKLQAFSIDCTYLEVIVLCTQVDEFGLFKLMLFGFIASSSQVDYLCYFESLLFASKSTLHICSSNTSLFLKIELPSS</sequence>
<dbReference type="EMBL" id="JBJXBP010000007">
    <property type="protein sequence ID" value="KAL3820287.1"/>
    <property type="molecule type" value="Genomic_DNA"/>
</dbReference>